<evidence type="ECO:0000313" key="2">
    <source>
        <dbReference type="Proteomes" id="UP000193006"/>
    </source>
</evidence>
<reference evidence="1 2" key="1">
    <citation type="submission" date="2017-04" db="EMBL/GenBank/DDBJ databases">
        <title>Bacillus krulwichiae AM31D Genome sequencing and assembly.</title>
        <authorList>
            <person name="Krulwich T.A."/>
            <person name="Anastor L."/>
            <person name="Ehrlich R."/>
            <person name="Ehrlich G.D."/>
            <person name="Janto B."/>
        </authorList>
    </citation>
    <scope>NUCLEOTIDE SEQUENCE [LARGE SCALE GENOMIC DNA]</scope>
    <source>
        <strain evidence="1 2">AM31D</strain>
    </source>
</reference>
<organism evidence="1 2">
    <name type="scientific">Halalkalibacter krulwichiae</name>
    <dbReference type="NCBI Taxonomy" id="199441"/>
    <lineage>
        <taxon>Bacteria</taxon>
        <taxon>Bacillati</taxon>
        <taxon>Bacillota</taxon>
        <taxon>Bacilli</taxon>
        <taxon>Bacillales</taxon>
        <taxon>Bacillaceae</taxon>
        <taxon>Halalkalibacter</taxon>
    </lineage>
</organism>
<dbReference type="EMBL" id="CP020814">
    <property type="protein sequence ID" value="ARK31250.1"/>
    <property type="molecule type" value="Genomic_DNA"/>
</dbReference>
<proteinExistence type="predicted"/>
<dbReference type="RefSeq" id="WP_066150979.1">
    <property type="nucleotide sequence ID" value="NZ_CP020814.1"/>
</dbReference>
<sequence>MKIGMINIESGYSIVNQLTYDIVNQLIKDHQLYAIEEKKNHKQIVKEDLINWRTYGGKLLRC</sequence>
<dbReference type="KEGG" id="bkw:BkAM31D_16105"/>
<dbReference type="Proteomes" id="UP000193006">
    <property type="component" value="Chromosome"/>
</dbReference>
<name>A0A1X9MFE8_9BACI</name>
<keyword evidence="2" id="KW-1185">Reference proteome</keyword>
<gene>
    <name evidence="1" type="ORF">BkAM31D_16105</name>
</gene>
<evidence type="ECO:0000313" key="1">
    <source>
        <dbReference type="EMBL" id="ARK31250.1"/>
    </source>
</evidence>
<accession>A0A1X9MFE8</accession>
<dbReference type="STRING" id="199441.BkAM31D_16105"/>
<protein>
    <submittedName>
        <fullName evidence="1">Uncharacterized protein</fullName>
    </submittedName>
</protein>
<dbReference type="AlphaFoldDB" id="A0A1X9MFE8"/>